<name>A0A820JU48_9BILA</name>
<dbReference type="AlphaFoldDB" id="A0A820JU48"/>
<dbReference type="EMBL" id="CAJOBE010042031">
    <property type="protein sequence ID" value="CAF4329417.1"/>
    <property type="molecule type" value="Genomic_DNA"/>
</dbReference>
<feature type="non-terminal residue" evidence="2">
    <location>
        <position position="1"/>
    </location>
</feature>
<sequence>SDRQINNRETKTVVGHELVTRKWKEIKVGDIVRLENNEFITADIVLISTSQPNGLCFIETAELDGETNLKARQALEETCNLEDHIDQLSNFDGEIECEAPNNNLGRFEGNLMWKEKKFQLKNDNILLRGARLKNTQWAFGSMEIILKKII</sequence>
<dbReference type="PANTHER" id="PTHR24092">
    <property type="entry name" value="PROBABLE PHOSPHOLIPID-TRANSPORTING ATPASE"/>
    <property type="match status" value="1"/>
</dbReference>
<protein>
    <recommendedName>
        <fullName evidence="1">P-type ATPase A domain-containing protein</fullName>
    </recommendedName>
</protein>
<dbReference type="Pfam" id="PF00122">
    <property type="entry name" value="E1-E2_ATPase"/>
    <property type="match status" value="1"/>
</dbReference>
<dbReference type="GO" id="GO:0140326">
    <property type="term" value="F:ATPase-coupled intramembrane lipid transporter activity"/>
    <property type="evidence" value="ECO:0007669"/>
    <property type="project" value="TreeGrafter"/>
</dbReference>
<dbReference type="InterPro" id="IPR059000">
    <property type="entry name" value="ATPase_P-type_domA"/>
</dbReference>
<gene>
    <name evidence="2" type="ORF">FNK824_LOCUS41621</name>
</gene>
<dbReference type="GO" id="GO:0007030">
    <property type="term" value="P:Golgi organization"/>
    <property type="evidence" value="ECO:0007669"/>
    <property type="project" value="TreeGrafter"/>
</dbReference>
<accession>A0A820JU48</accession>
<dbReference type="Proteomes" id="UP000663874">
    <property type="component" value="Unassembled WGS sequence"/>
</dbReference>
<evidence type="ECO:0000259" key="1">
    <source>
        <dbReference type="Pfam" id="PF00122"/>
    </source>
</evidence>
<dbReference type="GO" id="GO:0005802">
    <property type="term" value="C:trans-Golgi network"/>
    <property type="evidence" value="ECO:0007669"/>
    <property type="project" value="TreeGrafter"/>
</dbReference>
<dbReference type="PANTHER" id="PTHR24092:SF190">
    <property type="entry name" value="PHOSPHOLIPID-TRANSPORTING ATPASE"/>
    <property type="match status" value="1"/>
</dbReference>
<evidence type="ECO:0000313" key="2">
    <source>
        <dbReference type="EMBL" id="CAF4329417.1"/>
    </source>
</evidence>
<dbReference type="GO" id="GO:0005886">
    <property type="term" value="C:plasma membrane"/>
    <property type="evidence" value="ECO:0007669"/>
    <property type="project" value="TreeGrafter"/>
</dbReference>
<dbReference type="SUPFAM" id="SSF81653">
    <property type="entry name" value="Calcium ATPase, transduction domain A"/>
    <property type="match status" value="1"/>
</dbReference>
<comment type="caution">
    <text evidence="2">The sequence shown here is derived from an EMBL/GenBank/DDBJ whole genome shotgun (WGS) entry which is preliminary data.</text>
</comment>
<organism evidence="2 3">
    <name type="scientific">Rotaria sordida</name>
    <dbReference type="NCBI Taxonomy" id="392033"/>
    <lineage>
        <taxon>Eukaryota</taxon>
        <taxon>Metazoa</taxon>
        <taxon>Spiralia</taxon>
        <taxon>Gnathifera</taxon>
        <taxon>Rotifera</taxon>
        <taxon>Eurotatoria</taxon>
        <taxon>Bdelloidea</taxon>
        <taxon>Philodinida</taxon>
        <taxon>Philodinidae</taxon>
        <taxon>Rotaria</taxon>
    </lineage>
</organism>
<proteinExistence type="predicted"/>
<dbReference type="Gene3D" id="2.70.150.10">
    <property type="entry name" value="Calcium-transporting ATPase, cytoplasmic transduction domain A"/>
    <property type="match status" value="1"/>
</dbReference>
<feature type="domain" description="P-type ATPase A" evidence="1">
    <location>
        <begin position="7"/>
        <end position="68"/>
    </location>
</feature>
<dbReference type="InterPro" id="IPR008250">
    <property type="entry name" value="ATPase_P-typ_transduc_dom_A_sf"/>
</dbReference>
<dbReference type="GO" id="GO:0045332">
    <property type="term" value="P:phospholipid translocation"/>
    <property type="evidence" value="ECO:0007669"/>
    <property type="project" value="TreeGrafter"/>
</dbReference>
<reference evidence="2" key="1">
    <citation type="submission" date="2021-02" db="EMBL/GenBank/DDBJ databases">
        <authorList>
            <person name="Nowell W R."/>
        </authorList>
    </citation>
    <scope>NUCLEOTIDE SEQUENCE</scope>
</reference>
<evidence type="ECO:0000313" key="3">
    <source>
        <dbReference type="Proteomes" id="UP000663874"/>
    </source>
</evidence>